<dbReference type="Proteomes" id="UP000294881">
    <property type="component" value="Unassembled WGS sequence"/>
</dbReference>
<keyword evidence="2" id="KW-1185">Reference proteome</keyword>
<evidence type="ECO:0000313" key="1">
    <source>
        <dbReference type="EMBL" id="TCO15856.1"/>
    </source>
</evidence>
<dbReference type="AlphaFoldDB" id="A0A4R2GZ16"/>
<dbReference type="RefSeq" id="WP_132001305.1">
    <property type="nucleotide sequence ID" value="NZ_JBHUNN010000002.1"/>
</dbReference>
<dbReference type="EMBL" id="SLWL01000001">
    <property type="protein sequence ID" value="TCO15856.1"/>
    <property type="molecule type" value="Genomic_DNA"/>
</dbReference>
<protein>
    <submittedName>
        <fullName evidence="1">Uncharacterized protein</fullName>
    </submittedName>
</protein>
<organism evidence="1 2">
    <name type="scientific">Camelimonas lactis</name>
    <dbReference type="NCBI Taxonomy" id="659006"/>
    <lineage>
        <taxon>Bacteria</taxon>
        <taxon>Pseudomonadati</taxon>
        <taxon>Pseudomonadota</taxon>
        <taxon>Alphaproteobacteria</taxon>
        <taxon>Hyphomicrobiales</taxon>
        <taxon>Chelatococcaceae</taxon>
        <taxon>Camelimonas</taxon>
    </lineage>
</organism>
<comment type="caution">
    <text evidence="1">The sequence shown here is derived from an EMBL/GenBank/DDBJ whole genome shotgun (WGS) entry which is preliminary data.</text>
</comment>
<evidence type="ECO:0000313" key="2">
    <source>
        <dbReference type="Proteomes" id="UP000294881"/>
    </source>
</evidence>
<name>A0A4R2GZ16_9HYPH</name>
<sequence>MAHMTATITFPRPDWLHMFDFSSLSPMQMLGVEQLAARDGICTVAFSQAGDGVIAAHVRPSDELLRIVPELAHFGVVGAGEAA</sequence>
<gene>
    <name evidence="1" type="ORF">EV666_101105</name>
</gene>
<accession>A0A4R2GZ16</accession>
<reference evidence="1 2" key="1">
    <citation type="submission" date="2019-03" db="EMBL/GenBank/DDBJ databases">
        <title>Genomic Encyclopedia of Type Strains, Phase IV (KMG-IV): sequencing the most valuable type-strain genomes for metagenomic binning, comparative biology and taxonomic classification.</title>
        <authorList>
            <person name="Goeker M."/>
        </authorList>
    </citation>
    <scope>NUCLEOTIDE SEQUENCE [LARGE SCALE GENOMIC DNA]</scope>
    <source>
        <strain evidence="1 2">DSM 22958</strain>
    </source>
</reference>
<proteinExistence type="predicted"/>